<accession>A0A109UY71</accession>
<evidence type="ECO:0000313" key="2">
    <source>
        <dbReference type="EMBL" id="AMD19708.1"/>
    </source>
</evidence>
<dbReference type="Pfam" id="PF04051">
    <property type="entry name" value="TRAPP"/>
    <property type="match status" value="1"/>
</dbReference>
<dbReference type="GO" id="GO:0030008">
    <property type="term" value="C:TRAPP complex"/>
    <property type="evidence" value="ECO:0007669"/>
    <property type="project" value="TreeGrafter"/>
</dbReference>
<organism evidence="2 3">
    <name type="scientific">Eremothecium sinecaudum</name>
    <dbReference type="NCBI Taxonomy" id="45286"/>
    <lineage>
        <taxon>Eukaryota</taxon>
        <taxon>Fungi</taxon>
        <taxon>Dikarya</taxon>
        <taxon>Ascomycota</taxon>
        <taxon>Saccharomycotina</taxon>
        <taxon>Saccharomycetes</taxon>
        <taxon>Saccharomycetales</taxon>
        <taxon>Saccharomycetaceae</taxon>
        <taxon>Eremothecium</taxon>
    </lineage>
</organism>
<dbReference type="AlphaFoldDB" id="A0A109UY71"/>
<dbReference type="RefSeq" id="XP_017986704.1">
    <property type="nucleotide sequence ID" value="XM_018131408.1"/>
</dbReference>
<dbReference type="InterPro" id="IPR007194">
    <property type="entry name" value="TRAPP_component"/>
</dbReference>
<dbReference type="EMBL" id="CP014243">
    <property type="protein sequence ID" value="AMD19708.1"/>
    <property type="molecule type" value="Genomic_DNA"/>
</dbReference>
<gene>
    <name evidence="2" type="ORF">AW171_hschr31558</name>
</gene>
<comment type="similarity">
    <text evidence="1">Belongs to the TRAPP small subunits family. BET3 subfamily.</text>
</comment>
<dbReference type="PANTHER" id="PTHR12817">
    <property type="entry name" value="TRAFFICKING PROTEIN PARTICLE COMPLEX SUBUNIT 6B"/>
    <property type="match status" value="1"/>
</dbReference>
<dbReference type="GO" id="GO:0005802">
    <property type="term" value="C:trans-Golgi network"/>
    <property type="evidence" value="ECO:0007669"/>
    <property type="project" value="TreeGrafter"/>
</dbReference>
<dbReference type="SUPFAM" id="SSF111126">
    <property type="entry name" value="Ligand-binding domain in the NO signalling and Golgi transport"/>
    <property type="match status" value="1"/>
</dbReference>
<dbReference type="InterPro" id="IPR037992">
    <property type="entry name" value="TRAPPC6/Trs33"/>
</dbReference>
<evidence type="ECO:0000313" key="3">
    <source>
        <dbReference type="Proteomes" id="UP000243052"/>
    </source>
</evidence>
<dbReference type="InterPro" id="IPR024096">
    <property type="entry name" value="NO_sig/Golgi_transp_ligand-bd"/>
</dbReference>
<dbReference type="OrthoDB" id="941624at2759"/>
<dbReference type="GeneID" id="28722922"/>
<dbReference type="GO" id="GO:0006888">
    <property type="term" value="P:endoplasmic reticulum to Golgi vesicle-mediated transport"/>
    <property type="evidence" value="ECO:0007669"/>
    <property type="project" value="TreeGrafter"/>
</dbReference>
<dbReference type="Gene3D" id="3.30.1380.20">
    <property type="entry name" value="Trafficking protein particle complex subunit 3"/>
    <property type="match status" value="1"/>
</dbReference>
<dbReference type="Proteomes" id="UP000243052">
    <property type="component" value="Chromosome iii"/>
</dbReference>
<dbReference type="CDD" id="cd14944">
    <property type="entry name" value="TRAPPC6A_Trs33"/>
    <property type="match status" value="1"/>
</dbReference>
<dbReference type="STRING" id="45286.A0A109UY71"/>
<name>A0A109UY71_9SACH</name>
<reference evidence="2 3" key="1">
    <citation type="submission" date="2016-01" db="EMBL/GenBank/DDBJ databases">
        <title>Genome sequence of the yeast Holleya sinecauda.</title>
        <authorList>
            <person name="Dietrich F.S."/>
        </authorList>
    </citation>
    <scope>NUCLEOTIDE SEQUENCE [LARGE SCALE GENOMIC DNA]</scope>
    <source>
        <strain evidence="2 3">ATCC 58844</strain>
    </source>
</reference>
<protein>
    <submittedName>
        <fullName evidence="2">HCL443Cp</fullName>
    </submittedName>
</protein>
<dbReference type="PANTHER" id="PTHR12817:SF0">
    <property type="entry name" value="GEO08327P1"/>
    <property type="match status" value="1"/>
</dbReference>
<proteinExistence type="inferred from homology"/>
<dbReference type="GO" id="GO:0005801">
    <property type="term" value="C:cis-Golgi network"/>
    <property type="evidence" value="ECO:0007669"/>
    <property type="project" value="TreeGrafter"/>
</dbReference>
<sequence>MDGLGTMKPSGEAELDDYAKRQQQFKLFQESLPKVNVVAYEMLLDEIVPLCMRVEKDLKDDSDVLKGFEGLDLADMKIASSHKLIEELQKADTETRDSVYLRLNGIGFNIGVKLTELLIFSNNPNLHFDSMDLLAVMKFICREVWIQVYGKQINNLKTNHRGTFYLFDYEFPPIQHMSLEGEASQVELDMVKPYLQIPCGLIRGVLASLGFEGEAVTVGVSYVDLPSDRLPLSIMFPRGVSFNVHVANK</sequence>
<keyword evidence="3" id="KW-1185">Reference proteome</keyword>
<evidence type="ECO:0000256" key="1">
    <source>
        <dbReference type="ARBA" id="ARBA00006218"/>
    </source>
</evidence>